<reference evidence="1" key="1">
    <citation type="submission" date="2023-04" db="EMBL/GenBank/DDBJ databases">
        <title>A chromosome-level genome assembly of the parasitoid wasp Eretmocerus hayati.</title>
        <authorList>
            <person name="Zhong Y."/>
            <person name="Liu S."/>
            <person name="Liu Y."/>
        </authorList>
    </citation>
    <scope>NUCLEOTIDE SEQUENCE</scope>
    <source>
        <strain evidence="1">ZJU_SS_LIU_2023</strain>
    </source>
</reference>
<comment type="caution">
    <text evidence="1">The sequence shown here is derived from an EMBL/GenBank/DDBJ whole genome shotgun (WGS) entry which is preliminary data.</text>
</comment>
<sequence>NGETPLHLACRGCRADVARHLIDFVREKRGAEVATSYVNSLTHEGASALHYAAQIEPSDVLQPGDDRAVVRALLEGNADVSLQTKQAGESAFHYCALAGNNEVLSEIISHMSATDVQKAVNRQSAVGWTPLLIAAQRGHMEIVNNLLDNHARVDVFDLEGRSALHLASEHGYLDVCDALLRNKAFINSKSRVGRTALHLAAMNGNTHLVRFLVQDHGAAIDVLTLKKQTPLHLAAATGQLDVCKLLLELGASIDATDDQGQKPIHAAAMNNYAEVAQLFLQRHPSLVMACTKDGNTCAHIAAMQGSVRVIEELMKFDRQGVISARNKLTEATPLQLAAEGGHAEVVKALVRAGASCADENRAGFTAVHLAAQHGHGQVLEVMRSTQSLRISSKKLGVTALHVAAYFGQADTVRELLSHVPGTVKSDPPTGSSLVGELGSESGMTPLHLAAYSGNENVVRLLLNSAGVQVEAATTENGFNPLHLACFGGHITVVGLLLSRSAELLHSADRHGKTGLHIASTHGHYQMVEVLLGQGSEINATDKNGWTPLHCAARAGHLDVVQLLVQSGASPKTETNLGCAPIWFAAAEGHNDVLKFLMEKEHDTYALMEDRRFVYNMMVCSKSHNNKPIEEFVLVSPAPVDTAAKLSNIYMKLSEKEKERAKDLIAAGKQCEAMATELLALAAGADSAGRILTSMDRRNVEFLDVLIENEQKEVIAHTVVQRYLQELWRGSLDWNAFRTILLFIVFIICPPVWVVFALPLGHKYNNVPIIKFMSYLTSHIYLMVFLALVGILPIYQVNRSPLDPYWYEWCLLVMLSGLLLFELTNPSDKSGLGWIKLAVLLFGIFGVAFHLLGYFGIVGRENFGTLLYLRNQLFALSFLLACVQILDFLSFHHLFGPWAIIIGNLMKDLARFLAVLAIFVFGFSMHFVALNQGFKEKGSRDTNKGSRPFSDEIMGTNSPEWEDVEVFRPMPLPHRRSGRYKKKNDCCDEGSRDIKMSPMLAFEYLFFAVFGQTTHNELKVEVNQPEWTSILFKLAFGVYMLVAVIVLINLLIAMMSDTYQRIQAQSDIEWKYGLSKIIRNMHRTTTAPSPLNLFTTWIVYFVKLCQQRSSSKKRPSLVHMMGLQRAGHMSPRSKMGAKWLSKVKKGGGQVRPNKADSVTLSVVHLSPLGSQLSFNSATKIENVVDWDAIRKKYLALTGDAETVDKDKENDEQGDSQVQDQPDNAAADQANAFGSSSVVMWPYESIELLFFAIFGQTTHEQFKRGGYEKDDWRKGFFKLTFGVYMLVSVVVLINLLIAMMSDTYQRIQAQSDIEWKYGLSKLIRNMHRTTTAPSPLNLITSWLFYLFRLCARRQRKKQRPSLVHMMSMRAGSRGGIEQLSPRSKMGAKWLTKVKKSGSQVGHHHHNNDALSLVQLSPLGSQLSFGGAARVEAVVDWDMVRRKYRELHGGPTEKGTTGPTNTRQERVDDELAGVTTGSEDDAASTRGSQATLVVNVI</sequence>
<proteinExistence type="predicted"/>
<protein>
    <submittedName>
        <fullName evidence="1">Uncharacterized protein</fullName>
    </submittedName>
</protein>
<gene>
    <name evidence="1" type="ORF">QAD02_000232</name>
</gene>
<name>A0ACC2NDX5_9HYME</name>
<organism evidence="1 2">
    <name type="scientific">Eretmocerus hayati</name>
    <dbReference type="NCBI Taxonomy" id="131215"/>
    <lineage>
        <taxon>Eukaryota</taxon>
        <taxon>Metazoa</taxon>
        <taxon>Ecdysozoa</taxon>
        <taxon>Arthropoda</taxon>
        <taxon>Hexapoda</taxon>
        <taxon>Insecta</taxon>
        <taxon>Pterygota</taxon>
        <taxon>Neoptera</taxon>
        <taxon>Endopterygota</taxon>
        <taxon>Hymenoptera</taxon>
        <taxon>Apocrita</taxon>
        <taxon>Proctotrupomorpha</taxon>
        <taxon>Chalcidoidea</taxon>
        <taxon>Aphelinidae</taxon>
        <taxon>Aphelininae</taxon>
        <taxon>Eretmocerus</taxon>
    </lineage>
</organism>
<dbReference type="EMBL" id="CM056743">
    <property type="protein sequence ID" value="KAJ8668973.1"/>
    <property type="molecule type" value="Genomic_DNA"/>
</dbReference>
<feature type="non-terminal residue" evidence="1">
    <location>
        <position position="1"/>
    </location>
</feature>
<dbReference type="Proteomes" id="UP001239111">
    <property type="component" value="Chromosome 3"/>
</dbReference>
<accession>A0ACC2NDX5</accession>
<evidence type="ECO:0000313" key="2">
    <source>
        <dbReference type="Proteomes" id="UP001239111"/>
    </source>
</evidence>
<evidence type="ECO:0000313" key="1">
    <source>
        <dbReference type="EMBL" id="KAJ8668973.1"/>
    </source>
</evidence>
<keyword evidence="2" id="KW-1185">Reference proteome</keyword>